<evidence type="ECO:0000313" key="3">
    <source>
        <dbReference type="Proteomes" id="UP000269945"/>
    </source>
</evidence>
<organism evidence="2 3">
    <name type="scientific">Gulo gulo</name>
    <name type="common">Wolverine</name>
    <name type="synonym">Gluton</name>
    <dbReference type="NCBI Taxonomy" id="48420"/>
    <lineage>
        <taxon>Eukaryota</taxon>
        <taxon>Metazoa</taxon>
        <taxon>Chordata</taxon>
        <taxon>Craniata</taxon>
        <taxon>Vertebrata</taxon>
        <taxon>Euteleostomi</taxon>
        <taxon>Mammalia</taxon>
        <taxon>Eutheria</taxon>
        <taxon>Laurasiatheria</taxon>
        <taxon>Carnivora</taxon>
        <taxon>Caniformia</taxon>
        <taxon>Musteloidea</taxon>
        <taxon>Mustelidae</taxon>
        <taxon>Guloninae</taxon>
        <taxon>Gulo</taxon>
    </lineage>
</organism>
<feature type="region of interest" description="Disordered" evidence="1">
    <location>
        <begin position="1"/>
        <end position="47"/>
    </location>
</feature>
<protein>
    <submittedName>
        <fullName evidence="2">Uncharacterized protein</fullName>
    </submittedName>
</protein>
<dbReference type="AlphaFoldDB" id="A0A9X9LEP0"/>
<keyword evidence="3" id="KW-1185">Reference proteome</keyword>
<proteinExistence type="predicted"/>
<gene>
    <name evidence="2" type="ORF">BN2614_LOCUS3</name>
</gene>
<reference evidence="2 3" key="1">
    <citation type="submission" date="2018-10" db="EMBL/GenBank/DDBJ databases">
        <authorList>
            <person name="Ekblom R."/>
            <person name="Jareborg N."/>
        </authorList>
    </citation>
    <scope>NUCLEOTIDE SEQUENCE [LARGE SCALE GENOMIC DNA]</scope>
    <source>
        <tissue evidence="2">Muscle</tissue>
    </source>
</reference>
<dbReference type="Proteomes" id="UP000269945">
    <property type="component" value="Unassembled WGS sequence"/>
</dbReference>
<dbReference type="EMBL" id="CYRY02001698">
    <property type="protein sequence ID" value="VCW66335.1"/>
    <property type="molecule type" value="Genomic_DNA"/>
</dbReference>
<name>A0A9X9LEP0_GULGU</name>
<comment type="caution">
    <text evidence="2">The sequence shown here is derived from an EMBL/GenBank/DDBJ whole genome shotgun (WGS) entry which is preliminary data.</text>
</comment>
<sequence>MPVSGHPPHRAGATPPGRRALVGASGRSSRACGRTPIGLGAFLEPPR</sequence>
<accession>A0A9X9LEP0</accession>
<evidence type="ECO:0000256" key="1">
    <source>
        <dbReference type="SAM" id="MobiDB-lite"/>
    </source>
</evidence>
<evidence type="ECO:0000313" key="2">
    <source>
        <dbReference type="EMBL" id="VCW66335.1"/>
    </source>
</evidence>